<dbReference type="PANTHER" id="PTHR22925:SF3">
    <property type="entry name" value="GLYCOSYL HYDROLASE FAMILY PROTEIN 43"/>
    <property type="match status" value="1"/>
</dbReference>
<evidence type="ECO:0000256" key="5">
    <source>
        <dbReference type="SAM" id="SignalP"/>
    </source>
</evidence>
<keyword evidence="2 4" id="KW-0378">Hydrolase</keyword>
<dbReference type="Pfam" id="PF00754">
    <property type="entry name" value="F5_F8_type_C"/>
    <property type="match status" value="1"/>
</dbReference>
<dbReference type="InterPro" id="IPR000421">
    <property type="entry name" value="FA58C"/>
</dbReference>
<protein>
    <recommendedName>
        <fullName evidence="6">F5/8 type C domain-containing protein</fullName>
    </recommendedName>
</protein>
<organism evidence="7 8">
    <name type="scientific">Polaribacter aestuariivivens</name>
    <dbReference type="NCBI Taxonomy" id="2304626"/>
    <lineage>
        <taxon>Bacteria</taxon>
        <taxon>Pseudomonadati</taxon>
        <taxon>Bacteroidota</taxon>
        <taxon>Flavobacteriia</taxon>
        <taxon>Flavobacteriales</taxon>
        <taxon>Flavobacteriaceae</taxon>
    </lineage>
</organism>
<comment type="caution">
    <text evidence="7">The sequence shown here is derived from an EMBL/GenBank/DDBJ whole genome shotgun (WGS) entry which is preliminary data.</text>
</comment>
<evidence type="ECO:0000256" key="1">
    <source>
        <dbReference type="ARBA" id="ARBA00009865"/>
    </source>
</evidence>
<evidence type="ECO:0000256" key="3">
    <source>
        <dbReference type="ARBA" id="ARBA00023295"/>
    </source>
</evidence>
<dbReference type="GO" id="GO:0005975">
    <property type="term" value="P:carbohydrate metabolic process"/>
    <property type="evidence" value="ECO:0007669"/>
    <property type="project" value="InterPro"/>
</dbReference>
<feature type="chain" id="PRO_5024419724" description="F5/8 type C domain-containing protein" evidence="5">
    <location>
        <begin position="24"/>
        <end position="473"/>
    </location>
</feature>
<dbReference type="Pfam" id="PF04616">
    <property type="entry name" value="Glyco_hydro_43"/>
    <property type="match status" value="1"/>
</dbReference>
<feature type="domain" description="F5/8 type C" evidence="6">
    <location>
        <begin position="321"/>
        <end position="422"/>
    </location>
</feature>
<dbReference type="PROSITE" id="PS50022">
    <property type="entry name" value="FA58C_3"/>
    <property type="match status" value="1"/>
</dbReference>
<dbReference type="AlphaFoldDB" id="A0A5S3NAR3"/>
<evidence type="ECO:0000256" key="2">
    <source>
        <dbReference type="ARBA" id="ARBA00022801"/>
    </source>
</evidence>
<keyword evidence="8" id="KW-1185">Reference proteome</keyword>
<dbReference type="PANTHER" id="PTHR22925">
    <property type="entry name" value="GLYCOSYL HYDROLASE 43 FAMILY MEMBER"/>
    <property type="match status" value="1"/>
</dbReference>
<dbReference type="GO" id="GO:0004553">
    <property type="term" value="F:hydrolase activity, hydrolyzing O-glycosyl compounds"/>
    <property type="evidence" value="ECO:0007669"/>
    <property type="project" value="InterPro"/>
</dbReference>
<evidence type="ECO:0000259" key="6">
    <source>
        <dbReference type="PROSITE" id="PS50022"/>
    </source>
</evidence>
<dbReference type="InterPro" id="IPR006710">
    <property type="entry name" value="Glyco_hydro_43"/>
</dbReference>
<dbReference type="SUPFAM" id="SSF49785">
    <property type="entry name" value="Galactose-binding domain-like"/>
    <property type="match status" value="1"/>
</dbReference>
<evidence type="ECO:0000256" key="4">
    <source>
        <dbReference type="RuleBase" id="RU361187"/>
    </source>
</evidence>
<dbReference type="InterPro" id="IPR023296">
    <property type="entry name" value="Glyco_hydro_beta-prop_sf"/>
</dbReference>
<keyword evidence="5" id="KW-0732">Signal</keyword>
<sequence>MKKISFSLIVLFFLGLSTIQSQNKSIKNGVKWVDTNGNKVHANGGNIINHNGIYYIIGEDYSYSKTGYQGVNLYASKDLINWEFKNKIIDRNTNPDIKNGTRFTERSSLLFNPNTNQFVIWAHYEDKKYKTREAAIFYSNTIDGKYTFHKSLKPFGNDSLDCNVFRDGNEAYFISEDRNAGDLKLYKLSADFLDVVEVTASIVNNGTYKEAPVIFKKNDTYFLLASELTGWNPNQGSYTYSNSLKKGWANWKKFGGKITYDTQPTAVITINGIKETSFYYVGDRWQDPSNSLAKNIICPLYVNTTNKTISLKYVPEFTINQKTGSWKIYDESIYIPQDNWKLVAVSSEAKNFPATNAFDNDTNTIWHSNWLKKSDSFPYEIIIDLGKKYDVTGFVYIPRLDDEFYGIIRNFELYLSEDGNNWGNPVAAEALSYWSKILFKKTTAKFIKFVAKSEIMNNANSASIAEIKLITSN</sequence>
<accession>A0A5S3NAR3</accession>
<dbReference type="Gene3D" id="2.115.10.20">
    <property type="entry name" value="Glycosyl hydrolase domain, family 43"/>
    <property type="match status" value="1"/>
</dbReference>
<dbReference type="Proteomes" id="UP000307140">
    <property type="component" value="Unassembled WGS sequence"/>
</dbReference>
<evidence type="ECO:0000313" key="8">
    <source>
        <dbReference type="Proteomes" id="UP000307140"/>
    </source>
</evidence>
<name>A0A5S3NAR3_9FLAO</name>
<dbReference type="Gene3D" id="2.60.120.260">
    <property type="entry name" value="Galactose-binding domain-like"/>
    <property type="match status" value="1"/>
</dbReference>
<dbReference type="SUPFAM" id="SSF75005">
    <property type="entry name" value="Arabinanase/levansucrase/invertase"/>
    <property type="match status" value="1"/>
</dbReference>
<dbReference type="EMBL" id="VANR01000001">
    <property type="protein sequence ID" value="TMM32360.1"/>
    <property type="molecule type" value="Genomic_DNA"/>
</dbReference>
<dbReference type="RefSeq" id="WP_138534572.1">
    <property type="nucleotide sequence ID" value="NZ_VANR01000001.1"/>
</dbReference>
<proteinExistence type="inferred from homology"/>
<dbReference type="OrthoDB" id="9794261at2"/>
<gene>
    <name evidence="7" type="ORF">FDT66_02530</name>
</gene>
<keyword evidence="3 4" id="KW-0326">Glycosidase</keyword>
<comment type="similarity">
    <text evidence="1 4">Belongs to the glycosyl hydrolase 43 family.</text>
</comment>
<feature type="signal peptide" evidence="5">
    <location>
        <begin position="1"/>
        <end position="23"/>
    </location>
</feature>
<evidence type="ECO:0000313" key="7">
    <source>
        <dbReference type="EMBL" id="TMM32360.1"/>
    </source>
</evidence>
<dbReference type="InterPro" id="IPR008979">
    <property type="entry name" value="Galactose-bd-like_sf"/>
</dbReference>
<reference evidence="7 8" key="1">
    <citation type="submission" date="2019-05" db="EMBL/GenBank/DDBJ databases">
        <title>Polaribacter aestuariivivens sp. nov., isolated from a tidal flat.</title>
        <authorList>
            <person name="Yoon J.-H."/>
        </authorList>
    </citation>
    <scope>NUCLEOTIDE SEQUENCE [LARGE SCALE GENOMIC DNA]</scope>
    <source>
        <strain evidence="7 8">DBTF-3</strain>
    </source>
</reference>